<dbReference type="GO" id="GO:0044781">
    <property type="term" value="P:bacterial-type flagellum organization"/>
    <property type="evidence" value="ECO:0007669"/>
    <property type="project" value="UniProtKB-KW"/>
</dbReference>
<dbReference type="PRINTS" id="PR01003">
    <property type="entry name" value="FLGFLIH"/>
</dbReference>
<dbReference type="EMBL" id="FPHP01000041">
    <property type="protein sequence ID" value="SFV75470.1"/>
    <property type="molecule type" value="Genomic_DNA"/>
</dbReference>
<dbReference type="Pfam" id="PF02108">
    <property type="entry name" value="FliH"/>
    <property type="match status" value="1"/>
</dbReference>
<evidence type="ECO:0000256" key="6">
    <source>
        <dbReference type="ARBA" id="ARBA00022795"/>
    </source>
</evidence>
<keyword evidence="9" id="KW-0175">Coiled coil</keyword>
<evidence type="ECO:0000256" key="9">
    <source>
        <dbReference type="SAM" id="Coils"/>
    </source>
</evidence>
<dbReference type="GO" id="GO:0071973">
    <property type="term" value="P:bacterial-type flagellum-dependent cell motility"/>
    <property type="evidence" value="ECO:0007669"/>
    <property type="project" value="InterPro"/>
</dbReference>
<organism evidence="12">
    <name type="scientific">hydrothermal vent metagenome</name>
    <dbReference type="NCBI Taxonomy" id="652676"/>
    <lineage>
        <taxon>unclassified sequences</taxon>
        <taxon>metagenomes</taxon>
        <taxon>ecological metagenomes</taxon>
    </lineage>
</organism>
<dbReference type="NCBIfam" id="NF005196">
    <property type="entry name" value="PRK06669.1-1"/>
    <property type="match status" value="1"/>
</dbReference>
<evidence type="ECO:0000256" key="5">
    <source>
        <dbReference type="ARBA" id="ARBA00022490"/>
    </source>
</evidence>
<evidence type="ECO:0000256" key="4">
    <source>
        <dbReference type="ARBA" id="ARBA00022448"/>
    </source>
</evidence>
<reference evidence="12" key="1">
    <citation type="submission" date="2016-10" db="EMBL/GenBank/DDBJ databases">
        <authorList>
            <person name="de Groot N.N."/>
        </authorList>
    </citation>
    <scope>NUCLEOTIDE SEQUENCE</scope>
</reference>
<evidence type="ECO:0000259" key="11">
    <source>
        <dbReference type="Pfam" id="PF02108"/>
    </source>
</evidence>
<feature type="compositionally biased region" description="Basic and acidic residues" evidence="10">
    <location>
        <begin position="45"/>
        <end position="65"/>
    </location>
</feature>
<keyword evidence="6" id="KW-1005">Bacterial flagellum biogenesis</keyword>
<keyword evidence="12" id="KW-0969">Cilium</keyword>
<evidence type="ECO:0000256" key="10">
    <source>
        <dbReference type="SAM" id="MobiDB-lite"/>
    </source>
</evidence>
<comment type="function">
    <text evidence="1">Needed for flagellar regrowth and assembly.</text>
</comment>
<evidence type="ECO:0000256" key="1">
    <source>
        <dbReference type="ARBA" id="ARBA00003041"/>
    </source>
</evidence>
<dbReference type="AlphaFoldDB" id="A0A1W1D4P6"/>
<dbReference type="InterPro" id="IPR000563">
    <property type="entry name" value="Flag_FliH"/>
</dbReference>
<accession>A0A1W1D4P6</accession>
<comment type="subcellular location">
    <subcellularLocation>
        <location evidence="2">Cytoplasm</location>
    </subcellularLocation>
</comment>
<evidence type="ECO:0000256" key="8">
    <source>
        <dbReference type="ARBA" id="ARBA00023225"/>
    </source>
</evidence>
<feature type="domain" description="Flagellar assembly protein FliH/Type III secretion system HrpE" evidence="11">
    <location>
        <begin position="146"/>
        <end position="268"/>
    </location>
</feature>
<keyword evidence="12" id="KW-0282">Flagellum</keyword>
<evidence type="ECO:0000256" key="7">
    <source>
        <dbReference type="ARBA" id="ARBA00022927"/>
    </source>
</evidence>
<dbReference type="InterPro" id="IPR018035">
    <property type="entry name" value="Flagellar_FliH/T3SS_HrpE"/>
</dbReference>
<evidence type="ECO:0000256" key="2">
    <source>
        <dbReference type="ARBA" id="ARBA00004496"/>
    </source>
</evidence>
<dbReference type="GO" id="GO:0009288">
    <property type="term" value="C:bacterial-type flagellum"/>
    <property type="evidence" value="ECO:0007669"/>
    <property type="project" value="InterPro"/>
</dbReference>
<dbReference type="GO" id="GO:0005829">
    <property type="term" value="C:cytosol"/>
    <property type="evidence" value="ECO:0007669"/>
    <property type="project" value="TreeGrafter"/>
</dbReference>
<comment type="similarity">
    <text evidence="3">Belongs to the FliH family.</text>
</comment>
<keyword evidence="12" id="KW-0966">Cell projection</keyword>
<protein>
    <submittedName>
        <fullName evidence="12">Flagellar assembly protein FliH</fullName>
    </submittedName>
</protein>
<dbReference type="InterPro" id="IPR051472">
    <property type="entry name" value="T3SS_Stator/FliH"/>
</dbReference>
<gene>
    <name evidence="12" type="ORF">MNB_SM-3-655</name>
</gene>
<keyword evidence="7" id="KW-0653">Protein transport</keyword>
<keyword evidence="5" id="KW-0963">Cytoplasm</keyword>
<feature type="region of interest" description="Disordered" evidence="10">
    <location>
        <begin position="28"/>
        <end position="75"/>
    </location>
</feature>
<evidence type="ECO:0000256" key="3">
    <source>
        <dbReference type="ARBA" id="ARBA00006602"/>
    </source>
</evidence>
<feature type="coiled-coil region" evidence="9">
    <location>
        <begin position="144"/>
        <end position="171"/>
    </location>
</feature>
<keyword evidence="4" id="KW-0813">Transport</keyword>
<dbReference type="GO" id="GO:0015031">
    <property type="term" value="P:protein transport"/>
    <property type="evidence" value="ECO:0007669"/>
    <property type="project" value="UniProtKB-KW"/>
</dbReference>
<sequence>MSVVISADELERHNVNKYKFKVIALGSEKAQEEKKPTKVTPHTFESLDEKKEQTQEEKQVIKSDESVDSSAMSQDSKNALIESLMKKTEDMSSNFIKLQMKLEAKEEEFEIALQKAKEEAYAKGLEEGQKQIQESLSQTHQESLEKCMNSIENLEKSAKEFESALENIKNDLMVAALDIAKEVVQVELSTSSNEIATLLAQNLIQELQSASHITLKVNPKNHGEISEKLGNMEHIKIVSDSAVSEGGVIVMSDAGNIDAQVSKRFEEVKKVVLSE</sequence>
<name>A0A1W1D4P6_9ZZZZ</name>
<proteinExistence type="inferred from homology"/>
<keyword evidence="8" id="KW-1006">Bacterial flagellum protein export</keyword>
<dbReference type="GO" id="GO:0003774">
    <property type="term" value="F:cytoskeletal motor activity"/>
    <property type="evidence" value="ECO:0007669"/>
    <property type="project" value="InterPro"/>
</dbReference>
<dbReference type="PANTHER" id="PTHR34982:SF1">
    <property type="entry name" value="FLAGELLAR ASSEMBLY PROTEIN FLIH"/>
    <property type="match status" value="1"/>
</dbReference>
<dbReference type="PANTHER" id="PTHR34982">
    <property type="entry name" value="YOP PROTEINS TRANSLOCATION PROTEIN L"/>
    <property type="match status" value="1"/>
</dbReference>
<evidence type="ECO:0000313" key="12">
    <source>
        <dbReference type="EMBL" id="SFV75470.1"/>
    </source>
</evidence>